<dbReference type="InterPro" id="IPR036640">
    <property type="entry name" value="ABC1_TM_sf"/>
</dbReference>
<dbReference type="InterPro" id="IPR039421">
    <property type="entry name" value="Type_1_exporter"/>
</dbReference>
<name>A0ABR7MXL9_9FIRM</name>
<keyword evidence="11" id="KW-1185">Reference proteome</keyword>
<evidence type="ECO:0000256" key="5">
    <source>
        <dbReference type="ARBA" id="ARBA00022989"/>
    </source>
</evidence>
<dbReference type="InterPro" id="IPR003439">
    <property type="entry name" value="ABC_transporter-like_ATP-bd"/>
</dbReference>
<evidence type="ECO:0000313" key="11">
    <source>
        <dbReference type="Proteomes" id="UP000606193"/>
    </source>
</evidence>
<dbReference type="Pfam" id="PF00664">
    <property type="entry name" value="ABC_membrane"/>
    <property type="match status" value="1"/>
</dbReference>
<keyword evidence="5 7" id="KW-1133">Transmembrane helix</keyword>
<evidence type="ECO:0000256" key="2">
    <source>
        <dbReference type="ARBA" id="ARBA00022692"/>
    </source>
</evidence>
<dbReference type="CDD" id="cd18548">
    <property type="entry name" value="ABC_6TM_Tm287_like"/>
    <property type="match status" value="1"/>
</dbReference>
<dbReference type="Gene3D" id="3.40.50.300">
    <property type="entry name" value="P-loop containing nucleotide triphosphate hydrolases"/>
    <property type="match status" value="1"/>
</dbReference>
<feature type="transmembrane region" description="Helical" evidence="7">
    <location>
        <begin position="157"/>
        <end position="181"/>
    </location>
</feature>
<comment type="caution">
    <text evidence="10">The sequence shown here is derived from an EMBL/GenBank/DDBJ whole genome shotgun (WGS) entry which is preliminary data.</text>
</comment>
<dbReference type="Pfam" id="PF00005">
    <property type="entry name" value="ABC_tran"/>
    <property type="match status" value="1"/>
</dbReference>
<evidence type="ECO:0000256" key="6">
    <source>
        <dbReference type="ARBA" id="ARBA00023136"/>
    </source>
</evidence>
<evidence type="ECO:0000259" key="8">
    <source>
        <dbReference type="PROSITE" id="PS50893"/>
    </source>
</evidence>
<feature type="domain" description="ABC transporter" evidence="8">
    <location>
        <begin position="334"/>
        <end position="569"/>
    </location>
</feature>
<feature type="transmembrane region" description="Helical" evidence="7">
    <location>
        <begin position="237"/>
        <end position="259"/>
    </location>
</feature>
<accession>A0ABR7MXL9</accession>
<dbReference type="EMBL" id="JACRSX010000001">
    <property type="protein sequence ID" value="MBC8561137.1"/>
    <property type="molecule type" value="Genomic_DNA"/>
</dbReference>
<dbReference type="PANTHER" id="PTHR43394">
    <property type="entry name" value="ATP-DEPENDENT PERMEASE MDL1, MITOCHONDRIAL"/>
    <property type="match status" value="1"/>
</dbReference>
<evidence type="ECO:0000256" key="7">
    <source>
        <dbReference type="SAM" id="Phobius"/>
    </source>
</evidence>
<dbReference type="PANTHER" id="PTHR43394:SF1">
    <property type="entry name" value="ATP-BINDING CASSETTE SUB-FAMILY B MEMBER 10, MITOCHONDRIAL"/>
    <property type="match status" value="1"/>
</dbReference>
<dbReference type="PROSITE" id="PS50893">
    <property type="entry name" value="ABC_TRANSPORTER_2"/>
    <property type="match status" value="1"/>
</dbReference>
<keyword evidence="3" id="KW-0547">Nucleotide-binding</keyword>
<keyword evidence="4 10" id="KW-0067">ATP-binding</keyword>
<evidence type="ECO:0000256" key="1">
    <source>
        <dbReference type="ARBA" id="ARBA00004651"/>
    </source>
</evidence>
<dbReference type="InterPro" id="IPR027417">
    <property type="entry name" value="P-loop_NTPase"/>
</dbReference>
<evidence type="ECO:0000259" key="9">
    <source>
        <dbReference type="PROSITE" id="PS50929"/>
    </source>
</evidence>
<evidence type="ECO:0000256" key="4">
    <source>
        <dbReference type="ARBA" id="ARBA00022840"/>
    </source>
</evidence>
<organism evidence="10 11">
    <name type="scientific">Jutongia huaianensis</name>
    <dbReference type="NCBI Taxonomy" id="2763668"/>
    <lineage>
        <taxon>Bacteria</taxon>
        <taxon>Bacillati</taxon>
        <taxon>Bacillota</taxon>
        <taxon>Clostridia</taxon>
        <taxon>Lachnospirales</taxon>
        <taxon>Lachnospiraceae</taxon>
        <taxon>Jutongia</taxon>
    </lineage>
</organism>
<dbReference type="Proteomes" id="UP000606193">
    <property type="component" value="Unassembled WGS sequence"/>
</dbReference>
<feature type="transmembrane region" description="Helical" evidence="7">
    <location>
        <begin position="52"/>
        <end position="77"/>
    </location>
</feature>
<feature type="transmembrane region" description="Helical" evidence="7">
    <location>
        <begin position="133"/>
        <end position="151"/>
    </location>
</feature>
<dbReference type="PROSITE" id="PS00211">
    <property type="entry name" value="ABC_TRANSPORTER_1"/>
    <property type="match status" value="1"/>
</dbReference>
<evidence type="ECO:0000313" key="10">
    <source>
        <dbReference type="EMBL" id="MBC8561137.1"/>
    </source>
</evidence>
<feature type="domain" description="ABC transmembrane type-1" evidence="9">
    <location>
        <begin position="16"/>
        <end position="298"/>
    </location>
</feature>
<dbReference type="InterPro" id="IPR003593">
    <property type="entry name" value="AAA+_ATPase"/>
</dbReference>
<dbReference type="SUPFAM" id="SSF90123">
    <property type="entry name" value="ABC transporter transmembrane region"/>
    <property type="match status" value="1"/>
</dbReference>
<dbReference type="InterPro" id="IPR011527">
    <property type="entry name" value="ABC1_TM_dom"/>
</dbReference>
<gene>
    <name evidence="10" type="ORF">H8704_00585</name>
</gene>
<protein>
    <submittedName>
        <fullName evidence="10">ABC transporter ATP-binding protein</fullName>
    </submittedName>
</protein>
<dbReference type="SMART" id="SM00382">
    <property type="entry name" value="AAA"/>
    <property type="match status" value="1"/>
</dbReference>
<comment type="subcellular location">
    <subcellularLocation>
        <location evidence="1">Cell membrane</location>
        <topology evidence="1">Multi-pass membrane protein</topology>
    </subcellularLocation>
</comment>
<evidence type="ECO:0000256" key="3">
    <source>
        <dbReference type="ARBA" id="ARBA00022741"/>
    </source>
</evidence>
<feature type="transmembrane region" description="Helical" evidence="7">
    <location>
        <begin position="20"/>
        <end position="40"/>
    </location>
</feature>
<dbReference type="RefSeq" id="WP_249296895.1">
    <property type="nucleotide sequence ID" value="NZ_JACRSX010000001.1"/>
</dbReference>
<reference evidence="10 11" key="1">
    <citation type="submission" date="2020-08" db="EMBL/GenBank/DDBJ databases">
        <title>Genome public.</title>
        <authorList>
            <person name="Liu C."/>
            <person name="Sun Q."/>
        </authorList>
    </citation>
    <scope>NUCLEOTIDE SEQUENCE [LARGE SCALE GENOMIC DNA]</scope>
    <source>
        <strain evidence="10 11">NSJ-37</strain>
    </source>
</reference>
<keyword evidence="6 7" id="KW-0472">Membrane</keyword>
<dbReference type="GO" id="GO:0005524">
    <property type="term" value="F:ATP binding"/>
    <property type="evidence" value="ECO:0007669"/>
    <property type="project" value="UniProtKB-KW"/>
</dbReference>
<sequence length="585" mass="64543">MKKLLKYITEYQKECILGPLFKLLEACFDLTVPMVMAWLIDRGISQNNVPYIWKMGGLLLVLAAIGLTCSITAQYFAAKAAVGFATKLRHAVFEHIESLSFTEMDEAGTSMMITRMTSDINQVQSGTNLALRLFLRSPFIVFGAAIMAFTIDVKAALIFAIVIPLLAIVVFGIMLMTMPMYQKVQGHLDRLLGVTRQNLSGVRVIRAFNKEQAERESFRQENDLLTRMQLFVGRISALMNPVTYIMINGALVALIWTGAVRINMGTLTQGQIVALINYMSQILVELVKLANTIIMTTKCVACGNRIQSLLEVNSSLEDGNVSFEPGQDKKPALVEFDHVALAYKGAGEASLEDITFTAEPGQTIGIIGGTGSGKTSLVHMIPRFYDATEGSVRINGQDVKSYRLEELRQNIGIVMQKAVLFHGSIRENIHWGNPDADDKQINEALELAQASEVVAGKPEGLDYEIEQGGRNLSGGQRQRFTIARALVRKPSILILDDSASALDFATDAKLRKALGTLKNTSTIFIVSQRTSSIQQADKILVLDDGQLVGMGTHEELLENCSVYKEIYDSQFKKPGETKTQKEEVR</sequence>
<keyword evidence="2 7" id="KW-0812">Transmembrane</keyword>
<dbReference type="PROSITE" id="PS50929">
    <property type="entry name" value="ABC_TM1F"/>
    <property type="match status" value="1"/>
</dbReference>
<dbReference type="Gene3D" id="1.20.1560.10">
    <property type="entry name" value="ABC transporter type 1, transmembrane domain"/>
    <property type="match status" value="1"/>
</dbReference>
<dbReference type="SUPFAM" id="SSF52540">
    <property type="entry name" value="P-loop containing nucleoside triphosphate hydrolases"/>
    <property type="match status" value="1"/>
</dbReference>
<proteinExistence type="predicted"/>
<dbReference type="InterPro" id="IPR017871">
    <property type="entry name" value="ABC_transporter-like_CS"/>
</dbReference>